<proteinExistence type="predicted"/>
<organism evidence="1 2">
    <name type="scientific">Aphanomyces astaci</name>
    <name type="common">Crayfish plague agent</name>
    <dbReference type="NCBI Taxonomy" id="112090"/>
    <lineage>
        <taxon>Eukaryota</taxon>
        <taxon>Sar</taxon>
        <taxon>Stramenopiles</taxon>
        <taxon>Oomycota</taxon>
        <taxon>Saprolegniomycetes</taxon>
        <taxon>Saprolegniales</taxon>
        <taxon>Verrucalvaceae</taxon>
        <taxon>Aphanomyces</taxon>
    </lineage>
</organism>
<dbReference type="VEuPathDB" id="FungiDB:H257_16073"/>
<sequence length="350" mass="38938">MASTGGIQYLITTVAAAALRLFDASVAVATFNLFSDPWLQNTRVKNVWPLRSLPLPASPFDIGGGPCARVASRVVSMELTEILTSPWSENMHPRRMYVHFYDSWADHVQHFVQHFKVSLAGHGLIQMEADTESSYEADTESAVVVVAERSLLSRCELMGQWSRDDTAMAIELKYQAATRANSASPIVYALEQVVTSATVAGILYISNGIRGILKYIDIDPFKEFLLLLHLVDYPTKRTWSKQTLAVDTTLPPRNTKGYIHLAQCKSLESRDIGTLDISDGHDDETTIPVHKTFFTRVHRGGGDNSKATLTNRLADLVQTKQHLWCLCTYLVRGTDLRVAIVQTIWDVSLG</sequence>
<accession>A0A397BBS5</accession>
<gene>
    <name evidence="1" type="ORF">DYB25_004751</name>
</gene>
<dbReference type="AlphaFoldDB" id="A0A397BBS5"/>
<name>A0A397BBS5_APHAT</name>
<dbReference type="EMBL" id="QUTA01005552">
    <property type="protein sequence ID" value="RHY15242.1"/>
    <property type="molecule type" value="Genomic_DNA"/>
</dbReference>
<protein>
    <submittedName>
        <fullName evidence="1">Uncharacterized protein</fullName>
    </submittedName>
</protein>
<comment type="caution">
    <text evidence="1">The sequence shown here is derived from an EMBL/GenBank/DDBJ whole genome shotgun (WGS) entry which is preliminary data.</text>
</comment>
<evidence type="ECO:0000313" key="2">
    <source>
        <dbReference type="Proteomes" id="UP000266239"/>
    </source>
</evidence>
<dbReference type="Proteomes" id="UP000266239">
    <property type="component" value="Unassembled WGS sequence"/>
</dbReference>
<reference evidence="1 2" key="1">
    <citation type="submission" date="2018-08" db="EMBL/GenBank/DDBJ databases">
        <title>Aphanomyces genome sequencing and annotation.</title>
        <authorList>
            <person name="Minardi D."/>
            <person name="Oidtmann B."/>
            <person name="Van Der Giezen M."/>
            <person name="Studholme D.J."/>
        </authorList>
    </citation>
    <scope>NUCLEOTIDE SEQUENCE [LARGE SCALE GENOMIC DNA]</scope>
    <source>
        <strain evidence="1 2">Yx</strain>
    </source>
</reference>
<evidence type="ECO:0000313" key="1">
    <source>
        <dbReference type="EMBL" id="RHY15242.1"/>
    </source>
</evidence>